<evidence type="ECO:0000313" key="4">
    <source>
        <dbReference type="Proteomes" id="UP001152523"/>
    </source>
</evidence>
<organism evidence="3 4">
    <name type="scientific">Cuscuta epithymum</name>
    <dbReference type="NCBI Taxonomy" id="186058"/>
    <lineage>
        <taxon>Eukaryota</taxon>
        <taxon>Viridiplantae</taxon>
        <taxon>Streptophyta</taxon>
        <taxon>Embryophyta</taxon>
        <taxon>Tracheophyta</taxon>
        <taxon>Spermatophyta</taxon>
        <taxon>Magnoliopsida</taxon>
        <taxon>eudicotyledons</taxon>
        <taxon>Gunneridae</taxon>
        <taxon>Pentapetalae</taxon>
        <taxon>asterids</taxon>
        <taxon>lamiids</taxon>
        <taxon>Solanales</taxon>
        <taxon>Convolvulaceae</taxon>
        <taxon>Cuscuteae</taxon>
        <taxon>Cuscuta</taxon>
        <taxon>Cuscuta subgen. Cuscuta</taxon>
    </lineage>
</organism>
<proteinExistence type="predicted"/>
<dbReference type="EMBL" id="CAMAPF010000076">
    <property type="protein sequence ID" value="CAH9093570.1"/>
    <property type="molecule type" value="Genomic_DNA"/>
</dbReference>
<name>A0AAV0GLL2_9ASTE</name>
<dbReference type="EMBL" id="CAMAPF010001285">
    <property type="protein sequence ID" value="CAH9148873.1"/>
    <property type="molecule type" value="Genomic_DNA"/>
</dbReference>
<feature type="region of interest" description="Disordered" evidence="1">
    <location>
        <begin position="48"/>
        <end position="75"/>
    </location>
</feature>
<sequence length="133" mass="15406">MRPTFKIARKTVKKPGFICDEVWNNLVRHWSSDLIFLQRSVAGTQNRNCDKAKETQWCGGRKPQNKHRQDLAGPEKKKVSMWKLIKHCWTKGDESDAELPPRIAELETKYQAQVEKKRAELGPTDSDLELDES</sequence>
<comment type="caution">
    <text evidence="3">The sequence shown here is derived from an EMBL/GenBank/DDBJ whole genome shotgun (WGS) entry which is preliminary data.</text>
</comment>
<evidence type="ECO:0000256" key="1">
    <source>
        <dbReference type="SAM" id="MobiDB-lite"/>
    </source>
</evidence>
<accession>A0AAV0GLL2</accession>
<reference evidence="3" key="1">
    <citation type="submission" date="2022-07" db="EMBL/GenBank/DDBJ databases">
        <authorList>
            <person name="Macas J."/>
            <person name="Novak P."/>
            <person name="Neumann P."/>
        </authorList>
    </citation>
    <scope>NUCLEOTIDE SEQUENCE</scope>
</reference>
<dbReference type="AlphaFoldDB" id="A0AAV0GLL2"/>
<protein>
    <submittedName>
        <fullName evidence="3">Uncharacterized protein</fullName>
    </submittedName>
</protein>
<evidence type="ECO:0000313" key="3">
    <source>
        <dbReference type="EMBL" id="CAH9148873.1"/>
    </source>
</evidence>
<gene>
    <name evidence="2" type="ORF">CEPIT_LOCUS12566</name>
    <name evidence="3" type="ORF">CEPIT_LOCUS44843</name>
</gene>
<keyword evidence="4" id="KW-1185">Reference proteome</keyword>
<evidence type="ECO:0000313" key="2">
    <source>
        <dbReference type="EMBL" id="CAH9093570.1"/>
    </source>
</evidence>
<dbReference type="Proteomes" id="UP001152523">
    <property type="component" value="Unassembled WGS sequence"/>
</dbReference>